<protein>
    <submittedName>
        <fullName evidence="1">Uncharacterized protein</fullName>
    </submittedName>
</protein>
<reference evidence="1 2" key="1">
    <citation type="journal article" date="2024" name="Plant Biotechnol. J.">
        <title>Genome and CRISPR/Cas9 system of a widespread forest tree (Populus alba) in the world.</title>
        <authorList>
            <person name="Liu Y.J."/>
            <person name="Jiang P.F."/>
            <person name="Han X.M."/>
            <person name="Li X.Y."/>
            <person name="Wang H.M."/>
            <person name="Wang Y.J."/>
            <person name="Wang X.X."/>
            <person name="Zeng Q.Y."/>
        </authorList>
    </citation>
    <scope>NUCLEOTIDE SEQUENCE [LARGE SCALE GENOMIC DNA]</scope>
    <source>
        <strain evidence="2">cv. PAL-ZL1</strain>
    </source>
</reference>
<keyword evidence="2" id="KW-1185">Reference proteome</keyword>
<sequence length="78" mass="9013">MRIILVIKMIKARSSNTRLKLKFKRSSPYNKVEGARSALFRRLDLYQYTRFPSAHGAARKESSTSVVDDKFCSYGYAM</sequence>
<name>A0ACC4BPG5_POPAL</name>
<comment type="caution">
    <text evidence="1">The sequence shown here is derived from an EMBL/GenBank/DDBJ whole genome shotgun (WGS) entry which is preliminary data.</text>
</comment>
<accession>A0ACC4BPG5</accession>
<dbReference type="Proteomes" id="UP000309997">
    <property type="component" value="Unassembled WGS sequence"/>
</dbReference>
<evidence type="ECO:0000313" key="2">
    <source>
        <dbReference type="Proteomes" id="UP000309997"/>
    </source>
</evidence>
<proteinExistence type="predicted"/>
<dbReference type="EMBL" id="RCHU02000009">
    <property type="protein sequence ID" value="KAL3580301.1"/>
    <property type="molecule type" value="Genomic_DNA"/>
</dbReference>
<evidence type="ECO:0000313" key="1">
    <source>
        <dbReference type="EMBL" id="KAL3580301.1"/>
    </source>
</evidence>
<gene>
    <name evidence="1" type="ORF">D5086_018136</name>
</gene>
<organism evidence="1 2">
    <name type="scientific">Populus alba</name>
    <name type="common">White poplar</name>
    <dbReference type="NCBI Taxonomy" id="43335"/>
    <lineage>
        <taxon>Eukaryota</taxon>
        <taxon>Viridiplantae</taxon>
        <taxon>Streptophyta</taxon>
        <taxon>Embryophyta</taxon>
        <taxon>Tracheophyta</taxon>
        <taxon>Spermatophyta</taxon>
        <taxon>Magnoliopsida</taxon>
        <taxon>eudicotyledons</taxon>
        <taxon>Gunneridae</taxon>
        <taxon>Pentapetalae</taxon>
        <taxon>rosids</taxon>
        <taxon>fabids</taxon>
        <taxon>Malpighiales</taxon>
        <taxon>Salicaceae</taxon>
        <taxon>Saliceae</taxon>
        <taxon>Populus</taxon>
    </lineage>
</organism>